<keyword evidence="7" id="KW-1185">Reference proteome</keyword>
<reference evidence="6 7" key="1">
    <citation type="submission" date="2015-07" db="EMBL/GenBank/DDBJ databases">
        <title>Emmonsia species relationships and genome sequence.</title>
        <authorList>
            <consortium name="The Broad Institute Genomics Platform"/>
            <person name="Cuomo C.A."/>
            <person name="Munoz J.F."/>
            <person name="Imamovic A."/>
            <person name="Priest M.E."/>
            <person name="Young S."/>
            <person name="Clay O.K."/>
            <person name="McEwen J.G."/>
        </authorList>
    </citation>
    <scope>NUCLEOTIDE SEQUENCE [LARGE SCALE GENOMIC DNA]</scope>
    <source>
        <strain evidence="6 7">UAMH 9510</strain>
    </source>
</reference>
<comment type="caution">
    <text evidence="6">The sequence shown here is derived from an EMBL/GenBank/DDBJ whole genome shotgun (WGS) entry which is preliminary data.</text>
</comment>
<dbReference type="Gene3D" id="6.10.140.2220">
    <property type="match status" value="1"/>
</dbReference>
<dbReference type="AlphaFoldDB" id="A0A1J9QVK4"/>
<keyword evidence="1" id="KW-0479">Metal-binding</keyword>
<organism evidence="6 7">
    <name type="scientific">Emergomyces pasteurianus Ep9510</name>
    <dbReference type="NCBI Taxonomy" id="1447872"/>
    <lineage>
        <taxon>Eukaryota</taxon>
        <taxon>Fungi</taxon>
        <taxon>Dikarya</taxon>
        <taxon>Ascomycota</taxon>
        <taxon>Pezizomycotina</taxon>
        <taxon>Eurotiomycetes</taxon>
        <taxon>Eurotiomycetidae</taxon>
        <taxon>Onygenales</taxon>
        <taxon>Ajellomycetaceae</taxon>
        <taxon>Emergomyces</taxon>
    </lineage>
</organism>
<dbReference type="InterPro" id="IPR002893">
    <property type="entry name" value="Znf_MYND"/>
</dbReference>
<dbReference type="SUPFAM" id="SSF144232">
    <property type="entry name" value="HIT/MYND zinc finger-like"/>
    <property type="match status" value="1"/>
</dbReference>
<dbReference type="PROSITE" id="PS50865">
    <property type="entry name" value="ZF_MYND_2"/>
    <property type="match status" value="1"/>
</dbReference>
<accession>A0A1J9QVK4</accession>
<dbReference type="Proteomes" id="UP000182235">
    <property type="component" value="Unassembled WGS sequence"/>
</dbReference>
<evidence type="ECO:0000256" key="4">
    <source>
        <dbReference type="PROSITE-ProRule" id="PRU00134"/>
    </source>
</evidence>
<dbReference type="VEuPathDB" id="FungiDB:AJ78_00676"/>
<evidence type="ECO:0000313" key="7">
    <source>
        <dbReference type="Proteomes" id="UP000182235"/>
    </source>
</evidence>
<gene>
    <name evidence="6" type="ORF">AJ78_00676</name>
</gene>
<evidence type="ECO:0000256" key="3">
    <source>
        <dbReference type="ARBA" id="ARBA00022833"/>
    </source>
</evidence>
<sequence length="335" mass="38292">MANTAIKSLQLGEKACGLCHTQGRTLRCSRCQVVYYCSPQHQAEHRTKHKLACNKIAKSRHALEDEERELHNMPEDEWFTGDPFNTCVGHFWKVTQTRPYMRARSMFLHALMGVDSRESVQLQLDHARDMLRLNRSDNIGIRDAMPGALLQLGMDQECYDFIKWFETTGRQSDYDWGDLDNPYLDVKDADAFESVDYICHRFLDACIGAGAMLVKVRMLLDLKDLESSKATATPCGQLRSSIIAGNPDILSRHDHRAAIRSLKVQVKNLYQATHTSNTHFWGALLQPEEHLHQMPGYYSHGDITEVQSKLRYIHPVWAMTPGALEMVEDIKKGKM</sequence>
<evidence type="ECO:0000259" key="5">
    <source>
        <dbReference type="PROSITE" id="PS50865"/>
    </source>
</evidence>
<dbReference type="OrthoDB" id="5952526at2759"/>
<keyword evidence="3" id="KW-0862">Zinc</keyword>
<keyword evidence="2 4" id="KW-0863">Zinc-finger</keyword>
<evidence type="ECO:0000256" key="2">
    <source>
        <dbReference type="ARBA" id="ARBA00022771"/>
    </source>
</evidence>
<dbReference type="GO" id="GO:0008270">
    <property type="term" value="F:zinc ion binding"/>
    <property type="evidence" value="ECO:0007669"/>
    <property type="project" value="UniProtKB-KW"/>
</dbReference>
<proteinExistence type="predicted"/>
<feature type="domain" description="MYND-type" evidence="5">
    <location>
        <begin position="16"/>
        <end position="53"/>
    </location>
</feature>
<dbReference type="STRING" id="1447872.A0A1J9QVK4"/>
<evidence type="ECO:0000256" key="1">
    <source>
        <dbReference type="ARBA" id="ARBA00022723"/>
    </source>
</evidence>
<dbReference type="PROSITE" id="PS01360">
    <property type="entry name" value="ZF_MYND_1"/>
    <property type="match status" value="1"/>
</dbReference>
<dbReference type="Pfam" id="PF01753">
    <property type="entry name" value="zf-MYND"/>
    <property type="match status" value="1"/>
</dbReference>
<dbReference type="EMBL" id="LGRN01000012">
    <property type="protein sequence ID" value="OJD19317.1"/>
    <property type="molecule type" value="Genomic_DNA"/>
</dbReference>
<evidence type="ECO:0000313" key="6">
    <source>
        <dbReference type="EMBL" id="OJD19317.1"/>
    </source>
</evidence>
<name>A0A1J9QVK4_9EURO</name>
<protein>
    <recommendedName>
        <fullName evidence="5">MYND-type domain-containing protein</fullName>
    </recommendedName>
</protein>